<sequence length="134" mass="14701">MNRSDIMRISTLFEIALGSASLIAARFWIGTTNIVGRHVSHGDTTEAFALTYAFTLLQIAIGIIGVMNAEKGRMSTVIFGILAFIPQIAHFFHIKGSIILVLMNLAAFAVPVLYTFTAYKLFKGDNKTIAFSKK</sequence>
<feature type="transmembrane region" description="Helical" evidence="1">
    <location>
        <begin position="49"/>
        <end position="67"/>
    </location>
</feature>
<keyword evidence="3" id="KW-1185">Reference proteome</keyword>
<comment type="caution">
    <text evidence="2">The sequence shown here is derived from an EMBL/GenBank/DDBJ whole genome shotgun (WGS) entry which is preliminary data.</text>
</comment>
<protein>
    <recommendedName>
        <fullName evidence="4">DoxX family protein</fullName>
    </recommendedName>
</protein>
<evidence type="ECO:0008006" key="4">
    <source>
        <dbReference type="Google" id="ProtNLM"/>
    </source>
</evidence>
<proteinExistence type="predicted"/>
<feature type="transmembrane region" description="Helical" evidence="1">
    <location>
        <begin position="74"/>
        <end position="92"/>
    </location>
</feature>
<evidence type="ECO:0000313" key="3">
    <source>
        <dbReference type="Proteomes" id="UP001644719"/>
    </source>
</evidence>
<keyword evidence="1" id="KW-1133">Transmembrane helix</keyword>
<dbReference type="EMBL" id="JAAITS010000020">
    <property type="protein sequence ID" value="NSG85505.1"/>
    <property type="molecule type" value="Genomic_DNA"/>
</dbReference>
<keyword evidence="1" id="KW-0812">Transmembrane</keyword>
<accession>A0ABX2H5M2</accession>
<gene>
    <name evidence="2" type="ORF">G5B17_08665</name>
</gene>
<evidence type="ECO:0000313" key="2">
    <source>
        <dbReference type="EMBL" id="NSG85505.1"/>
    </source>
</evidence>
<keyword evidence="1" id="KW-0472">Membrane</keyword>
<organism evidence="2 3">
    <name type="scientific">Blautia faecis</name>
    <dbReference type="NCBI Taxonomy" id="871665"/>
    <lineage>
        <taxon>Bacteria</taxon>
        <taxon>Bacillati</taxon>
        <taxon>Bacillota</taxon>
        <taxon>Clostridia</taxon>
        <taxon>Lachnospirales</taxon>
        <taxon>Lachnospiraceae</taxon>
        <taxon>Blautia</taxon>
    </lineage>
</organism>
<dbReference type="RefSeq" id="WP_148461564.1">
    <property type="nucleotide sequence ID" value="NZ_JAAIPV010000005.1"/>
</dbReference>
<name>A0ABX2H5M2_9FIRM</name>
<feature type="transmembrane region" description="Helical" evidence="1">
    <location>
        <begin position="12"/>
        <end position="29"/>
    </location>
</feature>
<dbReference type="Proteomes" id="UP001644719">
    <property type="component" value="Unassembled WGS sequence"/>
</dbReference>
<feature type="transmembrane region" description="Helical" evidence="1">
    <location>
        <begin position="98"/>
        <end position="119"/>
    </location>
</feature>
<evidence type="ECO:0000256" key="1">
    <source>
        <dbReference type="SAM" id="Phobius"/>
    </source>
</evidence>
<reference evidence="2 3" key="1">
    <citation type="journal article" date="2020" name="Cell Host Microbe">
        <title>Functional and Genomic Variation between Human-Derived Isolates of Lachnospiraceae Reveals Inter- and Intra-Species Diversity.</title>
        <authorList>
            <person name="Sorbara M.T."/>
            <person name="Littmann E.R."/>
            <person name="Fontana E."/>
            <person name="Moody T.U."/>
            <person name="Kohout C.E."/>
            <person name="Gjonbalaj M."/>
            <person name="Eaton V."/>
            <person name="Seok R."/>
            <person name="Leiner I.M."/>
            <person name="Pamer E.G."/>
        </authorList>
    </citation>
    <scope>NUCLEOTIDE SEQUENCE [LARGE SCALE GENOMIC DNA]</scope>
    <source>
        <strain evidence="2 3">MSK.17.74</strain>
    </source>
</reference>